<dbReference type="AlphaFoldDB" id="A0A2N9W2Y6"/>
<proteinExistence type="predicted"/>
<reference evidence="1 2" key="1">
    <citation type="journal article" date="2017" name="Int J Environ Stud">
        <title>Does the Miocene-Pliocene relict legume Oxytropis triphylla form nitrogen-fixing nodules with a combination of bacterial strains?</title>
        <authorList>
            <person name="Safronova V."/>
            <person name="Belimov A."/>
            <person name="Sazanova A."/>
            <person name="Kuznetsova I."/>
            <person name="Popova J."/>
            <person name="Andronov E."/>
            <person name="Verkhozina A."/>
            <person name="Tikhonovich I."/>
        </authorList>
    </citation>
    <scope>NUCLEOTIDE SEQUENCE [LARGE SCALE GENOMIC DNA]</scope>
    <source>
        <strain evidence="1 2">Tri-38</strain>
    </source>
</reference>
<dbReference type="EMBL" id="MZMT01000011">
    <property type="protein sequence ID" value="PIO46104.1"/>
    <property type="molecule type" value="Genomic_DNA"/>
</dbReference>
<accession>A0A2N9W2Y6</accession>
<feature type="non-terminal residue" evidence="1">
    <location>
        <position position="1"/>
    </location>
</feature>
<keyword evidence="2" id="KW-1185">Reference proteome</keyword>
<name>A0A2N9W2Y6_9HYPH</name>
<sequence length="70" mass="7944">SRENLKPWQSFGTVAKAEILRDQPWLSHLPQQGLDPAIAASIEPKTTKMSNLESQNWVSRFRAEIDTLPI</sequence>
<protein>
    <submittedName>
        <fullName evidence="1">Uncharacterized protein</fullName>
    </submittedName>
</protein>
<organism evidence="1 2">
    <name type="scientific">Phyllobacterium zundukense</name>
    <dbReference type="NCBI Taxonomy" id="1867719"/>
    <lineage>
        <taxon>Bacteria</taxon>
        <taxon>Pseudomonadati</taxon>
        <taxon>Pseudomonadota</taxon>
        <taxon>Alphaproteobacteria</taxon>
        <taxon>Hyphomicrobiales</taxon>
        <taxon>Phyllobacteriaceae</taxon>
        <taxon>Phyllobacterium</taxon>
    </lineage>
</organism>
<evidence type="ECO:0000313" key="2">
    <source>
        <dbReference type="Proteomes" id="UP000232163"/>
    </source>
</evidence>
<dbReference type="RefSeq" id="WP_207795629.1">
    <property type="nucleotide sequence ID" value="NZ_MZMT01000011.1"/>
</dbReference>
<gene>
    <name evidence="1" type="ORF">B5P45_04120</name>
</gene>
<comment type="caution">
    <text evidence="1">The sequence shown here is derived from an EMBL/GenBank/DDBJ whole genome shotgun (WGS) entry which is preliminary data.</text>
</comment>
<evidence type="ECO:0000313" key="1">
    <source>
        <dbReference type="EMBL" id="PIO46104.1"/>
    </source>
</evidence>
<dbReference type="Proteomes" id="UP000232163">
    <property type="component" value="Unassembled WGS sequence"/>
</dbReference>